<dbReference type="Gene3D" id="3.60.21.10">
    <property type="match status" value="1"/>
</dbReference>
<evidence type="ECO:0000313" key="6">
    <source>
        <dbReference type="Proteomes" id="UP000256779"/>
    </source>
</evidence>
<dbReference type="AlphaFoldDB" id="A0A3D9L762"/>
<dbReference type="PANTHER" id="PTHR31302">
    <property type="entry name" value="TRANSMEMBRANE PROTEIN WITH METALLOPHOSPHOESTERASE DOMAIN-RELATED"/>
    <property type="match status" value="1"/>
</dbReference>
<dbReference type="Pfam" id="PF00149">
    <property type="entry name" value="Metallophos"/>
    <property type="match status" value="1"/>
</dbReference>
<dbReference type="SUPFAM" id="SSF56300">
    <property type="entry name" value="Metallo-dependent phosphatases"/>
    <property type="match status" value="1"/>
</dbReference>
<evidence type="ECO:0000256" key="1">
    <source>
        <dbReference type="ARBA" id="ARBA00022723"/>
    </source>
</evidence>
<organism evidence="5 6">
    <name type="scientific">Marinoscillum furvescens DSM 4134</name>
    <dbReference type="NCBI Taxonomy" id="1122208"/>
    <lineage>
        <taxon>Bacteria</taxon>
        <taxon>Pseudomonadati</taxon>
        <taxon>Bacteroidota</taxon>
        <taxon>Cytophagia</taxon>
        <taxon>Cytophagales</taxon>
        <taxon>Reichenbachiellaceae</taxon>
        <taxon>Marinoscillum</taxon>
    </lineage>
</organism>
<dbReference type="RefSeq" id="WP_115866718.1">
    <property type="nucleotide sequence ID" value="NZ_QREG01000002.1"/>
</dbReference>
<dbReference type="PANTHER" id="PTHR31302:SF31">
    <property type="entry name" value="PHOSPHODIESTERASE YAEI"/>
    <property type="match status" value="1"/>
</dbReference>
<dbReference type="GO" id="GO:0016020">
    <property type="term" value="C:membrane"/>
    <property type="evidence" value="ECO:0007669"/>
    <property type="project" value="GOC"/>
</dbReference>
<dbReference type="GO" id="GO:0008758">
    <property type="term" value="F:UDP-2,3-diacylglucosamine hydrolase activity"/>
    <property type="evidence" value="ECO:0007669"/>
    <property type="project" value="TreeGrafter"/>
</dbReference>
<evidence type="ECO:0000256" key="2">
    <source>
        <dbReference type="ARBA" id="ARBA00022801"/>
    </source>
</evidence>
<name>A0A3D9L762_MARFU</name>
<dbReference type="OrthoDB" id="9780884at2"/>
<keyword evidence="3" id="KW-0472">Membrane</keyword>
<accession>A0A3D9L762</accession>
<dbReference type="InterPro" id="IPR004843">
    <property type="entry name" value="Calcineurin-like_PHP"/>
</dbReference>
<keyword evidence="3" id="KW-0812">Transmembrane</keyword>
<dbReference type="GO" id="GO:0046872">
    <property type="term" value="F:metal ion binding"/>
    <property type="evidence" value="ECO:0007669"/>
    <property type="project" value="UniProtKB-KW"/>
</dbReference>
<keyword evidence="3" id="KW-1133">Transmembrane helix</keyword>
<evidence type="ECO:0000259" key="4">
    <source>
        <dbReference type="Pfam" id="PF00149"/>
    </source>
</evidence>
<evidence type="ECO:0000256" key="3">
    <source>
        <dbReference type="SAM" id="Phobius"/>
    </source>
</evidence>
<keyword evidence="1" id="KW-0479">Metal-binding</keyword>
<comment type="caution">
    <text evidence="5">The sequence shown here is derived from an EMBL/GenBank/DDBJ whole genome shotgun (WGS) entry which is preliminary data.</text>
</comment>
<proteinExistence type="predicted"/>
<protein>
    <recommendedName>
        <fullName evidence="4">Calcineurin-like phosphoesterase domain-containing protein</fullName>
    </recommendedName>
</protein>
<feature type="transmembrane region" description="Helical" evidence="3">
    <location>
        <begin position="119"/>
        <end position="141"/>
    </location>
</feature>
<keyword evidence="2" id="KW-0378">Hydrolase</keyword>
<feature type="transmembrane region" description="Helical" evidence="3">
    <location>
        <begin position="37"/>
        <end position="58"/>
    </location>
</feature>
<evidence type="ECO:0000313" key="5">
    <source>
        <dbReference type="EMBL" id="REE02188.1"/>
    </source>
</evidence>
<gene>
    <name evidence="5" type="ORF">C7460_102212</name>
</gene>
<dbReference type="CDD" id="cd07385">
    <property type="entry name" value="MPP_YkuE_C"/>
    <property type="match status" value="1"/>
</dbReference>
<sequence>MSRIYFLVLLIGVYLLLDWYIFYAIRGLWSAQDISARRIFTACYFGVSLLLLAGLLMYSRLDAYQHLKSFITTAFFITLLGKIFASLFLVVDDARRFVGYLLDQWHPKSEPIDTSRSRFLTQSAVVAGTLPIAVFSFGVISGAHDYRVRRRTVYFKNLPKAFDGLRVVQISDIHTGSFFNKTAVAGGVDMINDQKADMVFFTGDLVNNRSEEALPYLDIFKKINAPMGVYSTMGNHDYGDYTGWSSVQAKQADVQKLKEMHAYMGWDLLLNENRVITESGEQIALLGVENWGAGRFSKYGNMEQTVAGVQDLPFKLLLSHDPSHWDAQIRPEYPDVDLMLSGHTHGMQFGVEIGDFRWSPSQYLYKQWADLYQQGNQYLYVNRGFGYLGYPGRVGILPEITVLELKRG</sequence>
<feature type="transmembrane region" description="Helical" evidence="3">
    <location>
        <begin position="70"/>
        <end position="91"/>
    </location>
</feature>
<dbReference type="GO" id="GO:0009245">
    <property type="term" value="P:lipid A biosynthetic process"/>
    <property type="evidence" value="ECO:0007669"/>
    <property type="project" value="TreeGrafter"/>
</dbReference>
<feature type="domain" description="Calcineurin-like phosphoesterase" evidence="4">
    <location>
        <begin position="165"/>
        <end position="346"/>
    </location>
</feature>
<feature type="transmembrane region" description="Helical" evidence="3">
    <location>
        <begin position="5"/>
        <end position="25"/>
    </location>
</feature>
<dbReference type="Proteomes" id="UP000256779">
    <property type="component" value="Unassembled WGS sequence"/>
</dbReference>
<dbReference type="EMBL" id="QREG01000002">
    <property type="protein sequence ID" value="REE02188.1"/>
    <property type="molecule type" value="Genomic_DNA"/>
</dbReference>
<keyword evidence="6" id="KW-1185">Reference proteome</keyword>
<reference evidence="5 6" key="1">
    <citation type="submission" date="2018-07" db="EMBL/GenBank/DDBJ databases">
        <title>Genomic Encyclopedia of Type Strains, Phase IV (KMG-IV): sequencing the most valuable type-strain genomes for metagenomic binning, comparative biology and taxonomic classification.</title>
        <authorList>
            <person name="Goeker M."/>
        </authorList>
    </citation>
    <scope>NUCLEOTIDE SEQUENCE [LARGE SCALE GENOMIC DNA]</scope>
    <source>
        <strain evidence="5 6">DSM 4134</strain>
    </source>
</reference>
<dbReference type="InterPro" id="IPR051158">
    <property type="entry name" value="Metallophosphoesterase_sf"/>
</dbReference>
<dbReference type="InterPro" id="IPR029052">
    <property type="entry name" value="Metallo-depent_PP-like"/>
</dbReference>